<dbReference type="AlphaFoldDB" id="A0ABD3GYC7"/>
<evidence type="ECO:0000256" key="1">
    <source>
        <dbReference type="SAM" id="MobiDB-lite"/>
    </source>
</evidence>
<protein>
    <submittedName>
        <fullName evidence="2">Uncharacterized protein</fullName>
    </submittedName>
</protein>
<keyword evidence="3" id="KW-1185">Reference proteome</keyword>
<dbReference type="Proteomes" id="UP001633002">
    <property type="component" value="Unassembled WGS sequence"/>
</dbReference>
<proteinExistence type="predicted"/>
<feature type="region of interest" description="Disordered" evidence="1">
    <location>
        <begin position="134"/>
        <end position="250"/>
    </location>
</feature>
<comment type="caution">
    <text evidence="2">The sequence shown here is derived from an EMBL/GenBank/DDBJ whole genome shotgun (WGS) entry which is preliminary data.</text>
</comment>
<sequence>MHRWEFGLRSSNPTKLEVLAMKQEGDFIRYDLNPKYFDMQESKLALGPSLMSVKNSQIFVCIDKVIRSQSTYKLLEREAIKCALNAGVFGVLPKAAVHYLPHPEVATKVPALAANVFECESDEDDDGIAEDIRQSKQHEAERSAMSKKPTTKDKGKAIVLMQLKKKPVNPSQAPREELLGSSNNAEKARQSRDSLSQAQNRGSKVEDKKRKRDSVTLTPHPKVISPLPKVESSSDSSEQENIDSPPPIQTVTKKGARLKMLEQMDKSHIDKEKQEIRRKVVERFRVNAVPIIIPLKQLVEPTLDQDSSKWGPVTLVLTRLHPFRCNKDVRSHGDGVLAYRNYLFNMFYLFL</sequence>
<feature type="compositionally biased region" description="Basic and acidic residues" evidence="1">
    <location>
        <begin position="134"/>
        <end position="156"/>
    </location>
</feature>
<accession>A0ABD3GYC7</accession>
<dbReference type="EMBL" id="JBJQOH010000006">
    <property type="protein sequence ID" value="KAL3683397.1"/>
    <property type="molecule type" value="Genomic_DNA"/>
</dbReference>
<feature type="compositionally biased region" description="Polar residues" evidence="1">
    <location>
        <begin position="193"/>
        <end position="202"/>
    </location>
</feature>
<name>A0ABD3GYC7_9MARC</name>
<evidence type="ECO:0000313" key="3">
    <source>
        <dbReference type="Proteomes" id="UP001633002"/>
    </source>
</evidence>
<reference evidence="2 3" key="1">
    <citation type="submission" date="2024-09" db="EMBL/GenBank/DDBJ databases">
        <title>Chromosome-scale assembly of Riccia sorocarpa.</title>
        <authorList>
            <person name="Paukszto L."/>
        </authorList>
    </citation>
    <scope>NUCLEOTIDE SEQUENCE [LARGE SCALE GENOMIC DNA]</scope>
    <source>
        <strain evidence="2">LP-2024</strain>
        <tissue evidence="2">Aerial parts of the thallus</tissue>
    </source>
</reference>
<gene>
    <name evidence="2" type="ORF">R1sor_001419</name>
</gene>
<organism evidence="2 3">
    <name type="scientific">Riccia sorocarpa</name>
    <dbReference type="NCBI Taxonomy" id="122646"/>
    <lineage>
        <taxon>Eukaryota</taxon>
        <taxon>Viridiplantae</taxon>
        <taxon>Streptophyta</taxon>
        <taxon>Embryophyta</taxon>
        <taxon>Marchantiophyta</taxon>
        <taxon>Marchantiopsida</taxon>
        <taxon>Marchantiidae</taxon>
        <taxon>Marchantiales</taxon>
        <taxon>Ricciaceae</taxon>
        <taxon>Riccia</taxon>
    </lineage>
</organism>
<evidence type="ECO:0000313" key="2">
    <source>
        <dbReference type="EMBL" id="KAL3683397.1"/>
    </source>
</evidence>